<proteinExistence type="predicted"/>
<reference evidence="2" key="1">
    <citation type="journal article" date="2021" name="Front. Microbiol.">
        <title>Comprehensive Comparative Genomics and Phenotyping of Methylobacterium Species.</title>
        <authorList>
            <person name="Alessa O."/>
            <person name="Ogura Y."/>
            <person name="Fujitani Y."/>
            <person name="Takami H."/>
            <person name="Hayashi T."/>
            <person name="Sahin N."/>
            <person name="Tani A."/>
        </authorList>
    </citation>
    <scope>NUCLEOTIDE SEQUENCE</scope>
    <source>
        <strain evidence="2">DSM 19015</strain>
    </source>
</reference>
<evidence type="ECO:0008006" key="4">
    <source>
        <dbReference type="Google" id="ProtNLM"/>
    </source>
</evidence>
<evidence type="ECO:0000256" key="1">
    <source>
        <dbReference type="SAM" id="Coils"/>
    </source>
</evidence>
<dbReference type="Proteomes" id="UP001055125">
    <property type="component" value="Unassembled WGS sequence"/>
</dbReference>
<evidence type="ECO:0000313" key="3">
    <source>
        <dbReference type="Proteomes" id="UP001055125"/>
    </source>
</evidence>
<dbReference type="EMBL" id="BPQP01000067">
    <property type="protein sequence ID" value="GJD96738.1"/>
    <property type="molecule type" value="Genomic_DNA"/>
</dbReference>
<evidence type="ECO:0000313" key="2">
    <source>
        <dbReference type="EMBL" id="GJD96738.1"/>
    </source>
</evidence>
<sequence>MLQTQSSLVKLLIRPDAAGDAGPVLVIDAPSLRGNPEETLALVHHAAQTIEALQVHTHVVADRARTLLHHTREERSQIKAELCAAREEAALWRQRALRAEADLEAVEEMLQAEFLKRQEAESREFQAFAALSACDAERRDLETTLERIIENLEGIADA</sequence>
<accession>A0ABQ4S4K4</accession>
<comment type="caution">
    <text evidence="2">The sequence shown here is derived from an EMBL/GenBank/DDBJ whole genome shotgun (WGS) entry which is preliminary data.</text>
</comment>
<name>A0ABQ4S4K4_9HYPH</name>
<organism evidence="2 3">
    <name type="scientific">Methylobacterium iners</name>
    <dbReference type="NCBI Taxonomy" id="418707"/>
    <lineage>
        <taxon>Bacteria</taxon>
        <taxon>Pseudomonadati</taxon>
        <taxon>Pseudomonadota</taxon>
        <taxon>Alphaproteobacteria</taxon>
        <taxon>Hyphomicrobiales</taxon>
        <taxon>Methylobacteriaceae</taxon>
        <taxon>Methylobacterium</taxon>
    </lineage>
</organism>
<gene>
    <name evidence="2" type="ORF">OCOJLMKI_3963</name>
</gene>
<feature type="coiled-coil region" evidence="1">
    <location>
        <begin position="103"/>
        <end position="151"/>
    </location>
</feature>
<reference evidence="2" key="2">
    <citation type="submission" date="2021-08" db="EMBL/GenBank/DDBJ databases">
        <authorList>
            <person name="Tani A."/>
            <person name="Ola A."/>
            <person name="Ogura Y."/>
            <person name="Katsura K."/>
            <person name="Hayashi T."/>
        </authorList>
    </citation>
    <scope>NUCLEOTIDE SEQUENCE</scope>
    <source>
        <strain evidence="2">DSM 19015</strain>
    </source>
</reference>
<protein>
    <recommendedName>
        <fullName evidence="4">ABC transporter permease</fullName>
    </recommendedName>
</protein>
<keyword evidence="1" id="KW-0175">Coiled coil</keyword>
<keyword evidence="3" id="KW-1185">Reference proteome</keyword>